<name>A0AAD8LYZ0_9APIA</name>
<feature type="chain" id="PRO_5042031507" description="Glycine-rich protein" evidence="1">
    <location>
        <begin position="26"/>
        <end position="102"/>
    </location>
</feature>
<reference evidence="2" key="1">
    <citation type="submission" date="2023-02" db="EMBL/GenBank/DDBJ databases">
        <title>Genome of toxic invasive species Heracleum sosnowskyi carries increased number of genes despite the absence of recent whole-genome duplications.</title>
        <authorList>
            <person name="Schelkunov M."/>
            <person name="Shtratnikova V."/>
            <person name="Makarenko M."/>
            <person name="Klepikova A."/>
            <person name="Omelchenko D."/>
            <person name="Novikova G."/>
            <person name="Obukhova E."/>
            <person name="Bogdanov V."/>
            <person name="Penin A."/>
            <person name="Logacheva M."/>
        </authorList>
    </citation>
    <scope>NUCLEOTIDE SEQUENCE</scope>
    <source>
        <strain evidence="2">Hsosn_3</strain>
        <tissue evidence="2">Leaf</tissue>
    </source>
</reference>
<dbReference type="PANTHER" id="PTHR37389">
    <property type="entry name" value="NODULIN-24"/>
    <property type="match status" value="1"/>
</dbReference>
<proteinExistence type="predicted"/>
<keyword evidence="1" id="KW-0732">Signal</keyword>
<evidence type="ECO:0000256" key="1">
    <source>
        <dbReference type="SAM" id="SignalP"/>
    </source>
</evidence>
<gene>
    <name evidence="2" type="ORF">POM88_052023</name>
</gene>
<reference evidence="2" key="2">
    <citation type="submission" date="2023-05" db="EMBL/GenBank/DDBJ databases">
        <authorList>
            <person name="Schelkunov M.I."/>
        </authorList>
    </citation>
    <scope>NUCLEOTIDE SEQUENCE</scope>
    <source>
        <strain evidence="2">Hsosn_3</strain>
        <tissue evidence="2">Leaf</tissue>
    </source>
</reference>
<evidence type="ECO:0000313" key="2">
    <source>
        <dbReference type="EMBL" id="KAK1353658.1"/>
    </source>
</evidence>
<evidence type="ECO:0000313" key="3">
    <source>
        <dbReference type="Proteomes" id="UP001237642"/>
    </source>
</evidence>
<evidence type="ECO:0008006" key="4">
    <source>
        <dbReference type="Google" id="ProtNLM"/>
    </source>
</evidence>
<sequence>MGSKIWLLLGLSVAFALFISSEVAARDLAQTATKNGDSYYNGVGGGDYNLGGARYGVGGSCSKFGGGGLRHKSRRCRCCNFRCCSAVEAHALEASTQVKPQN</sequence>
<comment type="caution">
    <text evidence="2">The sequence shown here is derived from an EMBL/GenBank/DDBJ whole genome shotgun (WGS) entry which is preliminary data.</text>
</comment>
<dbReference type="AlphaFoldDB" id="A0AAD8LYZ0"/>
<dbReference type="EMBL" id="JAUIZM010000012">
    <property type="protein sequence ID" value="KAK1353658.1"/>
    <property type="molecule type" value="Genomic_DNA"/>
</dbReference>
<dbReference type="Proteomes" id="UP001237642">
    <property type="component" value="Unassembled WGS sequence"/>
</dbReference>
<dbReference type="InterPro" id="IPR010800">
    <property type="entry name" value="GRP"/>
</dbReference>
<feature type="signal peptide" evidence="1">
    <location>
        <begin position="1"/>
        <end position="25"/>
    </location>
</feature>
<organism evidence="2 3">
    <name type="scientific">Heracleum sosnowskyi</name>
    <dbReference type="NCBI Taxonomy" id="360622"/>
    <lineage>
        <taxon>Eukaryota</taxon>
        <taxon>Viridiplantae</taxon>
        <taxon>Streptophyta</taxon>
        <taxon>Embryophyta</taxon>
        <taxon>Tracheophyta</taxon>
        <taxon>Spermatophyta</taxon>
        <taxon>Magnoliopsida</taxon>
        <taxon>eudicotyledons</taxon>
        <taxon>Gunneridae</taxon>
        <taxon>Pentapetalae</taxon>
        <taxon>asterids</taxon>
        <taxon>campanulids</taxon>
        <taxon>Apiales</taxon>
        <taxon>Apiaceae</taxon>
        <taxon>Apioideae</taxon>
        <taxon>apioid superclade</taxon>
        <taxon>Tordylieae</taxon>
        <taxon>Tordyliinae</taxon>
        <taxon>Heracleum</taxon>
    </lineage>
</organism>
<dbReference type="PANTHER" id="PTHR37389:SF40">
    <property type="entry name" value="NODULIN-24"/>
    <property type="match status" value="1"/>
</dbReference>
<keyword evidence="3" id="KW-1185">Reference proteome</keyword>
<protein>
    <recommendedName>
        <fullName evidence="4">Glycine-rich protein</fullName>
    </recommendedName>
</protein>
<accession>A0AAD8LYZ0</accession>